<evidence type="ECO:0000256" key="1">
    <source>
        <dbReference type="SAM" id="Phobius"/>
    </source>
</evidence>
<dbReference type="InterPro" id="IPR032531">
    <property type="entry name" value="DUF4956"/>
</dbReference>
<dbReference type="AlphaFoldDB" id="X1A9U4"/>
<evidence type="ECO:0000313" key="2">
    <source>
        <dbReference type="EMBL" id="GAG78504.1"/>
    </source>
</evidence>
<keyword evidence="1" id="KW-0472">Membrane</keyword>
<dbReference type="EMBL" id="BART01018828">
    <property type="protein sequence ID" value="GAG78504.1"/>
    <property type="molecule type" value="Genomic_DNA"/>
</dbReference>
<feature type="transmembrane region" description="Helical" evidence="1">
    <location>
        <begin position="113"/>
        <end position="130"/>
    </location>
</feature>
<sequence>MDLTNPAPLSLLSFTINLLLGLILSLLLAWYYKHLGESLSNRAKFAPILPVLALITLVVISIVKSSLALSLGLVGALSIVRFRTAIKDPEELIFLFFAIAIGLGMGADQRIPTIIAFFIIMSYLVIRKLLRGKFFPHQEKNLYLNIVTPATVEPDEYLEAINKILKSGIKEIDLRRFDINDQEINLVYYLKAEDPKAVGAFIKEIR</sequence>
<feature type="transmembrane region" description="Helical" evidence="1">
    <location>
        <begin position="12"/>
        <end position="32"/>
    </location>
</feature>
<feature type="transmembrane region" description="Helical" evidence="1">
    <location>
        <begin position="92"/>
        <end position="107"/>
    </location>
</feature>
<accession>X1A9U4</accession>
<name>X1A9U4_9ZZZZ</name>
<organism evidence="2">
    <name type="scientific">marine sediment metagenome</name>
    <dbReference type="NCBI Taxonomy" id="412755"/>
    <lineage>
        <taxon>unclassified sequences</taxon>
        <taxon>metagenomes</taxon>
        <taxon>ecological metagenomes</taxon>
    </lineage>
</organism>
<feature type="non-terminal residue" evidence="2">
    <location>
        <position position="206"/>
    </location>
</feature>
<dbReference type="Pfam" id="PF16316">
    <property type="entry name" value="DUF4956"/>
    <property type="match status" value="1"/>
</dbReference>
<protein>
    <recommendedName>
        <fullName evidence="3">DUF4956 domain-containing protein</fullName>
    </recommendedName>
</protein>
<feature type="transmembrane region" description="Helical" evidence="1">
    <location>
        <begin position="52"/>
        <end position="80"/>
    </location>
</feature>
<proteinExistence type="predicted"/>
<gene>
    <name evidence="2" type="ORF">S01H4_35409</name>
</gene>
<evidence type="ECO:0008006" key="3">
    <source>
        <dbReference type="Google" id="ProtNLM"/>
    </source>
</evidence>
<comment type="caution">
    <text evidence="2">The sequence shown here is derived from an EMBL/GenBank/DDBJ whole genome shotgun (WGS) entry which is preliminary data.</text>
</comment>
<keyword evidence="1" id="KW-0812">Transmembrane</keyword>
<keyword evidence="1" id="KW-1133">Transmembrane helix</keyword>
<reference evidence="2" key="1">
    <citation type="journal article" date="2014" name="Front. Microbiol.">
        <title>High frequency of phylogenetically diverse reductive dehalogenase-homologous genes in deep subseafloor sedimentary metagenomes.</title>
        <authorList>
            <person name="Kawai M."/>
            <person name="Futagami T."/>
            <person name="Toyoda A."/>
            <person name="Takaki Y."/>
            <person name="Nishi S."/>
            <person name="Hori S."/>
            <person name="Arai W."/>
            <person name="Tsubouchi T."/>
            <person name="Morono Y."/>
            <person name="Uchiyama I."/>
            <person name="Ito T."/>
            <person name="Fujiyama A."/>
            <person name="Inagaki F."/>
            <person name="Takami H."/>
        </authorList>
    </citation>
    <scope>NUCLEOTIDE SEQUENCE</scope>
    <source>
        <strain evidence="2">Expedition CK06-06</strain>
    </source>
</reference>